<dbReference type="RefSeq" id="WP_034744204.1">
    <property type="nucleotide sequence ID" value="NZ_AWFG01000085.1"/>
</dbReference>
<reference evidence="5 6" key="1">
    <citation type="journal article" date="2014" name="Antonie Van Leeuwenhoek">
        <title>Hyphomonas beringensis sp. nov. and Hyphomonas chukchiensis sp. nov., isolated from surface seawater of the Bering Sea and Chukchi Sea.</title>
        <authorList>
            <person name="Li C."/>
            <person name="Lai Q."/>
            <person name="Li G."/>
            <person name="Dong C."/>
            <person name="Wang J."/>
            <person name="Liao Y."/>
            <person name="Shao Z."/>
        </authorList>
    </citation>
    <scope>NUCLEOTIDE SEQUENCE [LARGE SCALE GENOMIC DNA]</scope>
    <source>
        <strain evidence="5 6">BH-BN04-4</strain>
    </source>
</reference>
<dbReference type="STRING" id="1280947.HY30_10335"/>
<evidence type="ECO:0000256" key="1">
    <source>
        <dbReference type="ARBA" id="ARBA00010088"/>
    </source>
</evidence>
<name>A0A062U821_9PROT</name>
<dbReference type="GO" id="GO:0016787">
    <property type="term" value="F:hydrolase activity"/>
    <property type="evidence" value="ECO:0007669"/>
    <property type="project" value="UniProtKB-KW"/>
</dbReference>
<evidence type="ECO:0000256" key="2">
    <source>
        <dbReference type="ARBA" id="ARBA00022801"/>
    </source>
</evidence>
<dbReference type="OrthoDB" id="9804723at2"/>
<evidence type="ECO:0000313" key="6">
    <source>
        <dbReference type="Proteomes" id="UP000027190"/>
    </source>
</evidence>
<dbReference type="SUPFAM" id="SSF53474">
    <property type="entry name" value="alpha/beta-Hydrolases"/>
    <property type="match status" value="1"/>
</dbReference>
<dbReference type="PATRIC" id="fig|1280947.3.peg.3522"/>
<dbReference type="Gene3D" id="3.40.50.1820">
    <property type="entry name" value="alpha/beta hydrolase"/>
    <property type="match status" value="1"/>
</dbReference>
<dbReference type="AlphaFoldDB" id="A0A062U821"/>
<dbReference type="PANTHER" id="PTHR43248:SF2">
    <property type="entry name" value="PROLYL AMINOPEPTIDASE"/>
    <property type="match status" value="1"/>
</dbReference>
<proteinExistence type="inferred from homology"/>
<organism evidence="5 6">
    <name type="scientific">Hyphomonas chukchiensis</name>
    <dbReference type="NCBI Taxonomy" id="1280947"/>
    <lineage>
        <taxon>Bacteria</taxon>
        <taxon>Pseudomonadati</taxon>
        <taxon>Pseudomonadota</taxon>
        <taxon>Alphaproteobacteria</taxon>
        <taxon>Hyphomonadales</taxon>
        <taxon>Hyphomonadaceae</taxon>
        <taxon>Hyphomonas</taxon>
    </lineage>
</organism>
<comment type="similarity">
    <text evidence="1">Belongs to the peptidase S33 family.</text>
</comment>
<evidence type="ECO:0000259" key="4">
    <source>
        <dbReference type="Pfam" id="PF12697"/>
    </source>
</evidence>
<keyword evidence="2" id="KW-0378">Hydrolase</keyword>
<accession>A0A062U821</accession>
<dbReference type="Pfam" id="PF12697">
    <property type="entry name" value="Abhydrolase_6"/>
    <property type="match status" value="1"/>
</dbReference>
<dbReference type="EMBL" id="AWFG01000085">
    <property type="protein sequence ID" value="KCZ53888.1"/>
    <property type="molecule type" value="Genomic_DNA"/>
</dbReference>
<comment type="caution">
    <text evidence="5">The sequence shown here is derived from an EMBL/GenBank/DDBJ whole genome shotgun (WGS) entry which is preliminary data.</text>
</comment>
<dbReference type="eggNOG" id="COG1073">
    <property type="taxonomic scope" value="Bacteria"/>
</dbReference>
<dbReference type="PANTHER" id="PTHR43248">
    <property type="entry name" value="2-SUCCINYL-6-HYDROXY-2,4-CYCLOHEXADIENE-1-CARBOXYLATE SYNTHASE"/>
    <property type="match status" value="1"/>
</dbReference>
<dbReference type="InterPro" id="IPR000073">
    <property type="entry name" value="AB_hydrolase_1"/>
</dbReference>
<feature type="domain" description="AB hydrolase-1" evidence="4">
    <location>
        <begin position="55"/>
        <end position="158"/>
    </location>
</feature>
<dbReference type="InterPro" id="IPR051601">
    <property type="entry name" value="Serine_prot/Carboxylest_S33"/>
</dbReference>
<dbReference type="Proteomes" id="UP000027190">
    <property type="component" value="Unassembled WGS sequence"/>
</dbReference>
<gene>
    <name evidence="5" type="ORF">HY30_10335</name>
</gene>
<keyword evidence="6" id="KW-1185">Reference proteome</keyword>
<evidence type="ECO:0000313" key="5">
    <source>
        <dbReference type="EMBL" id="KCZ53888.1"/>
    </source>
</evidence>
<feature type="region of interest" description="Disordered" evidence="3">
    <location>
        <begin position="22"/>
        <end position="42"/>
    </location>
</feature>
<sequence>MSDLDARAEALLEALPISPSAAPGQNFLPPNTRSDIPGEFGDTPVWRAGTGPATLFVHGWDDTHRVWRRFAQDFLQNTRPLLLMDLPGHGASKAEACTPVMAAASVAAVCAAESPIDTIIAHSFGCEAAALAIAAGAAPDYFVMIAPPLLGWADYQRMRGEDEAIIARALELHEEKTGAPMSKTDITAALANYEGSILMIGSAADESSPLGLIRDLAETLPGAKLVTRETLSHRDLALDPGILSDILAFLGY</sequence>
<protein>
    <recommendedName>
        <fullName evidence="4">AB hydrolase-1 domain-containing protein</fullName>
    </recommendedName>
</protein>
<dbReference type="InterPro" id="IPR029058">
    <property type="entry name" value="AB_hydrolase_fold"/>
</dbReference>
<evidence type="ECO:0000256" key="3">
    <source>
        <dbReference type="SAM" id="MobiDB-lite"/>
    </source>
</evidence>